<name>A0A7L9FIL0_9CREN</name>
<keyword evidence="3" id="KW-1185">Reference proteome</keyword>
<gene>
    <name evidence="2" type="ORF">IG193_03965</name>
</gene>
<dbReference type="Pfam" id="PF04123">
    <property type="entry name" value="DUF373"/>
    <property type="match status" value="1"/>
</dbReference>
<dbReference type="PANTHER" id="PTHR38815:SF1">
    <property type="entry name" value="DUF373 FAMILY PROTEIN"/>
    <property type="match status" value="1"/>
</dbReference>
<keyword evidence="1" id="KW-1133">Transmembrane helix</keyword>
<keyword evidence="1" id="KW-0812">Transmembrane</keyword>
<sequence>MDRDNDVGDMLGISTPVIGEENVLKVALEYILKRPEDSDSNALFAAVQTYRELEAKGYKGRVEIALLAGIAEEGVEADMKILRELDAVLSKSKYAGAILVSDGPTDEAVAPLIQSRLPLISVRRVVVQQSRGVEETFVLIVNYLRKLFTEEKYRRYSLGLTGAFLIIYVILSTIVPQFVWPLVLFFSGVALFVKGYEVDVVLREIYSSRPITFASLMLSSLLLLLGTVQGLSVFVQNIYKGAWSALGDMLLAPVGAQLIAADLFVLSAALPIFGRILDAVISYKQPRFADAMAMTTVLISRQLLVEIAKYFAGGGDIRGVLTWSFIVLGFIVFSVAVMPLERRTGERP</sequence>
<dbReference type="Proteomes" id="UP000594121">
    <property type="component" value="Chromosome"/>
</dbReference>
<accession>A0A7L9FIL0</accession>
<evidence type="ECO:0000313" key="2">
    <source>
        <dbReference type="EMBL" id="QOJ79620.1"/>
    </source>
</evidence>
<proteinExistence type="predicted"/>
<feature type="transmembrane region" description="Helical" evidence="1">
    <location>
        <begin position="254"/>
        <end position="276"/>
    </location>
</feature>
<dbReference type="InterPro" id="IPR007254">
    <property type="entry name" value="DUF373"/>
</dbReference>
<evidence type="ECO:0000256" key="1">
    <source>
        <dbReference type="SAM" id="Phobius"/>
    </source>
</evidence>
<dbReference type="KEGG" id="thel:IG193_03965"/>
<dbReference type="PANTHER" id="PTHR38815">
    <property type="entry name" value="HYPOTHETICAL MEMBRANE PROTEIN, CONSERVED, DUF373 FAMILY"/>
    <property type="match status" value="1"/>
</dbReference>
<feature type="transmembrane region" description="Helical" evidence="1">
    <location>
        <begin position="213"/>
        <end position="234"/>
    </location>
</feature>
<dbReference type="EMBL" id="CP062310">
    <property type="protein sequence ID" value="QOJ79620.1"/>
    <property type="molecule type" value="Genomic_DNA"/>
</dbReference>
<feature type="transmembrane region" description="Helical" evidence="1">
    <location>
        <begin position="177"/>
        <end position="193"/>
    </location>
</feature>
<feature type="transmembrane region" description="Helical" evidence="1">
    <location>
        <begin position="153"/>
        <end position="171"/>
    </location>
</feature>
<evidence type="ECO:0000313" key="3">
    <source>
        <dbReference type="Proteomes" id="UP000594121"/>
    </source>
</evidence>
<organism evidence="2 3">
    <name type="scientific">Infirmifilum lucidum</name>
    <dbReference type="NCBI Taxonomy" id="2776706"/>
    <lineage>
        <taxon>Archaea</taxon>
        <taxon>Thermoproteota</taxon>
        <taxon>Thermoprotei</taxon>
        <taxon>Thermofilales</taxon>
        <taxon>Thermofilaceae</taxon>
        <taxon>Infirmifilum</taxon>
    </lineage>
</organism>
<keyword evidence="1" id="KW-0472">Membrane</keyword>
<feature type="transmembrane region" description="Helical" evidence="1">
    <location>
        <begin position="320"/>
        <end position="340"/>
    </location>
</feature>
<dbReference type="AlphaFoldDB" id="A0A7L9FIL0"/>
<protein>
    <submittedName>
        <fullName evidence="2">DUF373 family protein</fullName>
    </submittedName>
</protein>
<reference evidence="2 3" key="1">
    <citation type="submission" date="2020-10" db="EMBL/GenBank/DDBJ databases">
        <title>Thermofilum lucidum 3507LT sp. nov. a novel member of Thermofilaceae family isolated from Chile hot spring, and proposal of description order Thermofilales.</title>
        <authorList>
            <person name="Zayulina K.S."/>
            <person name="Elcheninov A.G."/>
            <person name="Toshchakov S.V."/>
            <person name="Kublanov I.V."/>
        </authorList>
    </citation>
    <scope>NUCLEOTIDE SEQUENCE [LARGE SCALE GENOMIC DNA]</scope>
    <source>
        <strain evidence="2 3">3507LT</strain>
    </source>
</reference>
<dbReference type="InParanoid" id="A0A7L9FIL0"/>